<feature type="transmembrane region" description="Helical" evidence="1">
    <location>
        <begin position="20"/>
        <end position="40"/>
    </location>
</feature>
<organism evidence="2 3">
    <name type="scientific">Pseudogemmobacter lacusdianii</name>
    <dbReference type="NCBI Taxonomy" id="3069608"/>
    <lineage>
        <taxon>Bacteria</taxon>
        <taxon>Pseudomonadati</taxon>
        <taxon>Pseudomonadota</taxon>
        <taxon>Alphaproteobacteria</taxon>
        <taxon>Rhodobacterales</taxon>
        <taxon>Paracoccaceae</taxon>
        <taxon>Pseudogemmobacter</taxon>
    </lineage>
</organism>
<sequence>MTDAPSGEGLPPSLRLLKLLVIVLMLVMIGGVITIVGLIVTRLPAAKEDAPPAAHAGLSALPAALQMPQGAQPEAVTFGKGWIAVVTQDDRILVFTEDGALQQELQLAPLPEASSAP</sequence>
<dbReference type="Proteomes" id="UP001239680">
    <property type="component" value="Unassembled WGS sequence"/>
</dbReference>
<evidence type="ECO:0000313" key="2">
    <source>
        <dbReference type="EMBL" id="MDQ2065800.1"/>
    </source>
</evidence>
<evidence type="ECO:0000313" key="3">
    <source>
        <dbReference type="Proteomes" id="UP001239680"/>
    </source>
</evidence>
<keyword evidence="1" id="KW-0812">Transmembrane</keyword>
<comment type="caution">
    <text evidence="2">The sequence shown here is derived from an EMBL/GenBank/DDBJ whole genome shotgun (WGS) entry which is preliminary data.</text>
</comment>
<dbReference type="InterPro" id="IPR045519">
    <property type="entry name" value="DUF6476"/>
</dbReference>
<gene>
    <name evidence="2" type="ORF">Q9295_05410</name>
</gene>
<dbReference type="EMBL" id="JAVDBT010000004">
    <property type="protein sequence ID" value="MDQ2065800.1"/>
    <property type="molecule type" value="Genomic_DNA"/>
</dbReference>
<dbReference type="Pfam" id="PF20082">
    <property type="entry name" value="DUF6476"/>
    <property type="match status" value="1"/>
</dbReference>
<keyword evidence="3" id="KW-1185">Reference proteome</keyword>
<name>A0ABU0VX82_9RHOB</name>
<keyword evidence="1" id="KW-0472">Membrane</keyword>
<accession>A0ABU0VX82</accession>
<reference evidence="2 3" key="1">
    <citation type="submission" date="2023-08" db="EMBL/GenBank/DDBJ databases">
        <title>Characterization of two Paracoccaceae strains isolated from Phycosphere and proposal of Xinfangfangia lacusdiani sp. nov.</title>
        <authorList>
            <person name="Deng Y."/>
            <person name="Zhang Y.Q."/>
        </authorList>
    </citation>
    <scope>NUCLEOTIDE SEQUENCE [LARGE SCALE GENOMIC DNA]</scope>
    <source>
        <strain evidence="2 3">CPCC 101601</strain>
    </source>
</reference>
<evidence type="ECO:0000256" key="1">
    <source>
        <dbReference type="SAM" id="Phobius"/>
    </source>
</evidence>
<proteinExistence type="predicted"/>
<protein>
    <submittedName>
        <fullName evidence="2">DUF6476 family protein</fullName>
    </submittedName>
</protein>
<keyword evidence="1" id="KW-1133">Transmembrane helix</keyword>
<dbReference type="RefSeq" id="WP_306679490.1">
    <property type="nucleotide sequence ID" value="NZ_JAVDBT010000004.1"/>
</dbReference>